<keyword evidence="3" id="KW-1185">Reference proteome</keyword>
<feature type="region of interest" description="Disordered" evidence="1">
    <location>
        <begin position="192"/>
        <end position="233"/>
    </location>
</feature>
<sequence length="304" mass="35094">MCSTVYRNEESCGKDRIERGRTEVFLETSWHRRSKIGLIQSFGGTGTIASVEERSRSKFLGAIYKTDQTGGSPIKTIRSNPPFTVESFVLKRHHTGVFHDSSGYKYPKLKYKIVQSSTSTIIWAVPSHIPVIGGITNPDTHYRHTSAPSDNSLHLIKQRKTQPMLREKTPPKDEIRYVDRNGRVDLSMISQEAKRRKGNGHGIDPERIPSLRIFDRRSNPTQPRLKTRLEPKQNDDQENTCLFLDQIEVIETRVRWLDILDHKEVLPRFSDVLIAYSRRRNMTASNPNLAHLYNSQSEKDRRKE</sequence>
<dbReference type="Proteomes" id="UP000076722">
    <property type="component" value="Unassembled WGS sequence"/>
</dbReference>
<dbReference type="EMBL" id="KV419447">
    <property type="protein sequence ID" value="KZS87569.1"/>
    <property type="molecule type" value="Genomic_DNA"/>
</dbReference>
<evidence type="ECO:0000313" key="2">
    <source>
        <dbReference type="EMBL" id="KZS87569.1"/>
    </source>
</evidence>
<organism evidence="2 3">
    <name type="scientific">Sistotremastrum niveocremeum HHB9708</name>
    <dbReference type="NCBI Taxonomy" id="1314777"/>
    <lineage>
        <taxon>Eukaryota</taxon>
        <taxon>Fungi</taxon>
        <taxon>Dikarya</taxon>
        <taxon>Basidiomycota</taxon>
        <taxon>Agaricomycotina</taxon>
        <taxon>Agaricomycetes</taxon>
        <taxon>Sistotremastrales</taxon>
        <taxon>Sistotremastraceae</taxon>
        <taxon>Sertulicium</taxon>
        <taxon>Sertulicium niveocremeum</taxon>
    </lineage>
</organism>
<evidence type="ECO:0000256" key="1">
    <source>
        <dbReference type="SAM" id="MobiDB-lite"/>
    </source>
</evidence>
<reference evidence="2 3" key="1">
    <citation type="journal article" date="2016" name="Mol. Biol. Evol.">
        <title>Comparative Genomics of Early-Diverging Mushroom-Forming Fungi Provides Insights into the Origins of Lignocellulose Decay Capabilities.</title>
        <authorList>
            <person name="Nagy L.G."/>
            <person name="Riley R."/>
            <person name="Tritt A."/>
            <person name="Adam C."/>
            <person name="Daum C."/>
            <person name="Floudas D."/>
            <person name="Sun H."/>
            <person name="Yadav J.S."/>
            <person name="Pangilinan J."/>
            <person name="Larsson K.H."/>
            <person name="Matsuura K."/>
            <person name="Barry K."/>
            <person name="Labutti K."/>
            <person name="Kuo R."/>
            <person name="Ohm R.A."/>
            <person name="Bhattacharya S.S."/>
            <person name="Shirouzu T."/>
            <person name="Yoshinaga Y."/>
            <person name="Martin F.M."/>
            <person name="Grigoriev I.V."/>
            <person name="Hibbett D.S."/>
        </authorList>
    </citation>
    <scope>NUCLEOTIDE SEQUENCE [LARGE SCALE GENOMIC DNA]</scope>
    <source>
        <strain evidence="2 3">HHB9708</strain>
    </source>
</reference>
<accession>A0A164NC58</accession>
<proteinExistence type="predicted"/>
<name>A0A164NC58_9AGAM</name>
<evidence type="ECO:0000313" key="3">
    <source>
        <dbReference type="Proteomes" id="UP000076722"/>
    </source>
</evidence>
<feature type="compositionally biased region" description="Basic and acidic residues" evidence="1">
    <location>
        <begin position="203"/>
        <end position="218"/>
    </location>
</feature>
<gene>
    <name evidence="2" type="ORF">SISNIDRAFT_535483</name>
</gene>
<dbReference type="AlphaFoldDB" id="A0A164NC58"/>
<protein>
    <submittedName>
        <fullName evidence="2">Uncharacterized protein</fullName>
    </submittedName>
</protein>